<dbReference type="EMBL" id="MK770119">
    <property type="protein sequence ID" value="QCW23935.1"/>
    <property type="molecule type" value="Genomic_DNA"/>
</dbReference>
<sequence length="238" mass="26775">MRSYDNKKLLEGVQKKSVLAFIECHTGSCGSESRDVHLIYAGTDADSFAHELAIENAEMYGIYPGGLHDDEEDGDGVEYSEGIEGTAYLFHPDDLSSTHESAHQILQWLVELEAIYWVQGITSSIVIDTALITQVMDYDFKSFCELVEQNISGDFRISEVLGKEYIIRQTPAPEPKEEPRLFGKRDWNPGWTINEIITACREARSAETSLDEMLGGDLASSEIVVIDLIEYIRELEKK</sequence>
<evidence type="ECO:0000313" key="2">
    <source>
        <dbReference type="Proteomes" id="UP000308921"/>
    </source>
</evidence>
<protein>
    <submittedName>
        <fullName evidence="1">Uncharacterized protein</fullName>
    </submittedName>
</protein>
<organism evidence="1 2">
    <name type="scientific">Pantoea phage vB_PagS_AAS21</name>
    <dbReference type="NCBI Taxonomy" id="2575261"/>
    <lineage>
        <taxon>Viruses</taxon>
        <taxon>Duplodnaviria</taxon>
        <taxon>Heunggongvirae</taxon>
        <taxon>Uroviricota</taxon>
        <taxon>Caudoviricetes</taxon>
        <taxon>Demerecviridae</taxon>
        <taxon>Keyvirus</taxon>
        <taxon>Keyvirus AAS21</taxon>
    </lineage>
</organism>
<proteinExistence type="predicted"/>
<reference evidence="1 2" key="1">
    <citation type="submission" date="2019-04" db="EMBL/GenBank/DDBJ databases">
        <title>Complete genome sequence of Pantoea bacteriophage vB_PagS_AAS21.</title>
        <authorList>
            <person name="Truncaite L."/>
            <person name="Simoliuniene M."/>
            <person name="Zajanckauskaite A."/>
            <person name="Meskys R."/>
            <person name="Simoliunas E."/>
        </authorList>
    </citation>
    <scope>NUCLEOTIDE SEQUENCE [LARGE SCALE GENOMIC DNA]</scope>
</reference>
<accession>A0A4Y5P1W5</accession>
<name>A0A4Y5P1W5_9CAUD</name>
<evidence type="ECO:0000313" key="1">
    <source>
        <dbReference type="EMBL" id="QCW23935.1"/>
    </source>
</evidence>
<dbReference type="Proteomes" id="UP000308921">
    <property type="component" value="Segment"/>
</dbReference>
<gene>
    <name evidence="1" type="ORF">AAS21_gp197</name>
</gene>
<keyword evidence="2" id="KW-1185">Reference proteome</keyword>